<feature type="region of interest" description="Disordered" evidence="1">
    <location>
        <begin position="185"/>
        <end position="206"/>
    </location>
</feature>
<name>A0A172WR54_STUST</name>
<dbReference type="RefSeq" id="WP_042926703.1">
    <property type="nucleotide sequence ID" value="NZ_CP015641.1"/>
</dbReference>
<evidence type="ECO:0000256" key="1">
    <source>
        <dbReference type="SAM" id="MobiDB-lite"/>
    </source>
</evidence>
<dbReference type="OrthoDB" id="9133824at2"/>
<dbReference type="AlphaFoldDB" id="A0A172WR54"/>
<gene>
    <name evidence="2" type="ORF">PS273GM_12915</name>
</gene>
<sequence length="206" mass="23324">MPPIQHPSELEPKLKPEHVELICNNALDAAYRALEVTSTDDDTNWTMGTLPYGRVHGRFKRLHGDPALPWLLLTNRTMDFTLSVNGVLMQVVMDDPEVRKKGYRLQSNRVELYQASLLGPAIDKNITWRLYVDTDGNFDGPTLTASILGFDTNRNLVCKWVHDYVPLFAPRTTELPQEVAIDDPLVARRDKDADQNATRDADPVNE</sequence>
<dbReference type="Proteomes" id="UP000077787">
    <property type="component" value="Chromosome"/>
</dbReference>
<accession>A0A172WR54</accession>
<dbReference type="EMBL" id="CP015641">
    <property type="protein sequence ID" value="ANF25978.1"/>
    <property type="molecule type" value="Genomic_DNA"/>
</dbReference>
<organism evidence="2 3">
    <name type="scientific">Stutzerimonas stutzeri</name>
    <name type="common">Pseudomonas stutzeri</name>
    <dbReference type="NCBI Taxonomy" id="316"/>
    <lineage>
        <taxon>Bacteria</taxon>
        <taxon>Pseudomonadati</taxon>
        <taxon>Pseudomonadota</taxon>
        <taxon>Gammaproteobacteria</taxon>
        <taxon>Pseudomonadales</taxon>
        <taxon>Pseudomonadaceae</taxon>
        <taxon>Stutzerimonas</taxon>
    </lineage>
</organism>
<evidence type="ECO:0000313" key="3">
    <source>
        <dbReference type="Proteomes" id="UP000077787"/>
    </source>
</evidence>
<proteinExistence type="predicted"/>
<evidence type="ECO:0000313" key="2">
    <source>
        <dbReference type="EMBL" id="ANF25978.1"/>
    </source>
</evidence>
<protein>
    <submittedName>
        <fullName evidence="2">Uncharacterized protein</fullName>
    </submittedName>
</protein>
<reference evidence="2 3" key="1">
    <citation type="submission" date="2016-05" db="EMBL/GenBank/DDBJ databases">
        <title>Genome sequence of Pseudomonas stutzeri 273 and identification of the exopolysaccharide biosynthesis locus.</title>
        <authorList>
            <person name="Wu S."/>
            <person name="Sun C."/>
        </authorList>
    </citation>
    <scope>NUCLEOTIDE SEQUENCE [LARGE SCALE GENOMIC DNA]</scope>
    <source>
        <strain evidence="2 3">273</strain>
    </source>
</reference>